<feature type="signal peptide" evidence="2">
    <location>
        <begin position="1"/>
        <end position="21"/>
    </location>
</feature>
<evidence type="ECO:0000256" key="2">
    <source>
        <dbReference type="SAM" id="SignalP"/>
    </source>
</evidence>
<dbReference type="Proteomes" id="UP000182444">
    <property type="component" value="Chromosome 1C"/>
</dbReference>
<reference evidence="3 4" key="1">
    <citation type="journal article" date="2016" name="PLoS ONE">
        <title>Sequence Assembly of Yarrowia lipolytica Strain W29/CLIB89 Shows Transposable Element Diversity.</title>
        <authorList>
            <person name="Magnan C."/>
            <person name="Yu J."/>
            <person name="Chang I."/>
            <person name="Jahn E."/>
            <person name="Kanomata Y."/>
            <person name="Wu J."/>
            <person name="Zeller M."/>
            <person name="Oakes M."/>
            <person name="Baldi P."/>
            <person name="Sandmeyer S."/>
        </authorList>
    </citation>
    <scope>NUCLEOTIDE SEQUENCE [LARGE SCALE GENOMIC DNA]</scope>
    <source>
        <strain evidence="4">CLIB89(W29)</strain>
    </source>
</reference>
<feature type="region of interest" description="Disordered" evidence="1">
    <location>
        <begin position="23"/>
        <end position="44"/>
    </location>
</feature>
<evidence type="ECO:0008006" key="5">
    <source>
        <dbReference type="Google" id="ProtNLM"/>
    </source>
</evidence>
<evidence type="ECO:0000313" key="3">
    <source>
        <dbReference type="EMBL" id="AOW02797.1"/>
    </source>
</evidence>
<name>A0A1D8NAY2_YARLL</name>
<organism evidence="3 4">
    <name type="scientific">Yarrowia lipolytica</name>
    <name type="common">Candida lipolytica</name>
    <dbReference type="NCBI Taxonomy" id="4952"/>
    <lineage>
        <taxon>Eukaryota</taxon>
        <taxon>Fungi</taxon>
        <taxon>Dikarya</taxon>
        <taxon>Ascomycota</taxon>
        <taxon>Saccharomycotina</taxon>
        <taxon>Dipodascomycetes</taxon>
        <taxon>Dipodascales</taxon>
        <taxon>Dipodascales incertae sedis</taxon>
        <taxon>Yarrowia</taxon>
    </lineage>
</organism>
<dbReference type="RefSeq" id="XP_068138457.1">
    <property type="nucleotide sequence ID" value="XM_068282356.1"/>
</dbReference>
<proteinExistence type="predicted"/>
<evidence type="ECO:0000313" key="4">
    <source>
        <dbReference type="Proteomes" id="UP000182444"/>
    </source>
</evidence>
<gene>
    <name evidence="3" type="ORF">YALI1_C18457g</name>
</gene>
<dbReference type="VEuPathDB" id="FungiDB:YALI1_C18457g"/>
<dbReference type="AlphaFoldDB" id="A0A1D8NAY2"/>
<evidence type="ECO:0000256" key="1">
    <source>
        <dbReference type="SAM" id="MobiDB-lite"/>
    </source>
</evidence>
<feature type="compositionally biased region" description="Polar residues" evidence="1">
    <location>
        <begin position="29"/>
        <end position="44"/>
    </location>
</feature>
<feature type="chain" id="PRO_5009110485" description="Secreted protein" evidence="2">
    <location>
        <begin position="22"/>
        <end position="82"/>
    </location>
</feature>
<sequence length="82" mass="9548">MFFKFSLLLRFFSQIFHLVFRSPYPQPSPTSRQPRYSEGAITSRSQEEPWRPWFHTRSGVPTVQSSSYGLSAFVAMYGFSIC</sequence>
<accession>A0A1D8NAY2</accession>
<dbReference type="GeneID" id="94582988"/>
<keyword evidence="2" id="KW-0732">Signal</keyword>
<dbReference type="EMBL" id="CP017555">
    <property type="protein sequence ID" value="AOW02797.1"/>
    <property type="molecule type" value="Genomic_DNA"/>
</dbReference>
<protein>
    <recommendedName>
        <fullName evidence="5">Secreted protein</fullName>
    </recommendedName>
</protein>